<dbReference type="PANTHER" id="PTHR42760:SF133">
    <property type="entry name" value="3-OXOACYL-[ACYL-CARRIER-PROTEIN] REDUCTASE"/>
    <property type="match status" value="1"/>
</dbReference>
<evidence type="ECO:0000313" key="3">
    <source>
        <dbReference type="EMBL" id="MBC5659709.1"/>
    </source>
</evidence>
<comment type="caution">
    <text evidence="3">The sequence shown here is derived from an EMBL/GenBank/DDBJ whole genome shotgun (WGS) entry which is preliminary data.</text>
</comment>
<organism evidence="3 4">
    <name type="scientific">Anaerosacchariphilus hominis</name>
    <dbReference type="NCBI Taxonomy" id="2763017"/>
    <lineage>
        <taxon>Bacteria</taxon>
        <taxon>Bacillati</taxon>
        <taxon>Bacillota</taxon>
        <taxon>Clostridia</taxon>
        <taxon>Lachnospirales</taxon>
        <taxon>Lachnospiraceae</taxon>
        <taxon>Anaerosacchariphilus</taxon>
    </lineage>
</organism>
<name>A0A923RLY4_9FIRM</name>
<dbReference type="PANTHER" id="PTHR42760">
    <property type="entry name" value="SHORT-CHAIN DEHYDROGENASES/REDUCTASES FAMILY MEMBER"/>
    <property type="match status" value="1"/>
</dbReference>
<dbReference type="PRINTS" id="PR00080">
    <property type="entry name" value="SDRFAMILY"/>
</dbReference>
<dbReference type="InterPro" id="IPR020904">
    <property type="entry name" value="Sc_DH/Rdtase_CS"/>
</dbReference>
<dbReference type="InterPro" id="IPR036291">
    <property type="entry name" value="NAD(P)-bd_dom_sf"/>
</dbReference>
<dbReference type="PRINTS" id="PR00081">
    <property type="entry name" value="GDHRDH"/>
</dbReference>
<dbReference type="AlphaFoldDB" id="A0A923RLY4"/>
<sequence length="149" mass="16113">MKVNVYGAFYCIQEVIGDMKEAKEGKIINFSSKSGKTGSALMVPYSSAKGAIIAMTQAIAYEVAPFNINVNCICPGITDHTGVWSAVSAGYIKNLHMERDKVVDKFTAKVPLGRLTSIEDVVDFVEFLTVSGDYCTGQAFNVSGGREMH</sequence>
<dbReference type="Proteomes" id="UP000649345">
    <property type="component" value="Unassembled WGS sequence"/>
</dbReference>
<accession>A0A923RLY4</accession>
<evidence type="ECO:0000256" key="2">
    <source>
        <dbReference type="ARBA" id="ARBA00023002"/>
    </source>
</evidence>
<comment type="similarity">
    <text evidence="1">Belongs to the short-chain dehydrogenases/reductases (SDR) family.</text>
</comment>
<proteinExistence type="inferred from homology"/>
<dbReference type="PROSITE" id="PS00061">
    <property type="entry name" value="ADH_SHORT"/>
    <property type="match status" value="1"/>
</dbReference>
<dbReference type="Gene3D" id="3.40.50.720">
    <property type="entry name" value="NAD(P)-binding Rossmann-like Domain"/>
    <property type="match status" value="1"/>
</dbReference>
<protein>
    <submittedName>
        <fullName evidence="3">SDR family oxidoreductase</fullName>
    </submittedName>
</protein>
<dbReference type="InterPro" id="IPR002347">
    <property type="entry name" value="SDR_fam"/>
</dbReference>
<dbReference type="SUPFAM" id="SSF51735">
    <property type="entry name" value="NAD(P)-binding Rossmann-fold domains"/>
    <property type="match status" value="1"/>
</dbReference>
<gene>
    <name evidence="3" type="ORF">H8S44_07995</name>
</gene>
<keyword evidence="4" id="KW-1185">Reference proteome</keyword>
<dbReference type="Pfam" id="PF00106">
    <property type="entry name" value="adh_short"/>
    <property type="match status" value="1"/>
</dbReference>
<reference evidence="3" key="1">
    <citation type="submission" date="2020-08" db="EMBL/GenBank/DDBJ databases">
        <title>Genome public.</title>
        <authorList>
            <person name="Liu C."/>
            <person name="Sun Q."/>
        </authorList>
    </citation>
    <scope>NUCLEOTIDE SEQUENCE</scope>
    <source>
        <strain evidence="3">NSJ-68</strain>
    </source>
</reference>
<evidence type="ECO:0000313" key="4">
    <source>
        <dbReference type="Proteomes" id="UP000649345"/>
    </source>
</evidence>
<evidence type="ECO:0000256" key="1">
    <source>
        <dbReference type="ARBA" id="ARBA00006484"/>
    </source>
</evidence>
<dbReference type="EMBL" id="JACOOR010000004">
    <property type="protein sequence ID" value="MBC5659709.1"/>
    <property type="molecule type" value="Genomic_DNA"/>
</dbReference>
<keyword evidence="2" id="KW-0560">Oxidoreductase</keyword>
<dbReference type="GO" id="GO:0016616">
    <property type="term" value="F:oxidoreductase activity, acting on the CH-OH group of donors, NAD or NADP as acceptor"/>
    <property type="evidence" value="ECO:0007669"/>
    <property type="project" value="TreeGrafter"/>
</dbReference>